<dbReference type="AlphaFoldDB" id="A0A7H1MEK4"/>
<reference evidence="1" key="1">
    <citation type="submission" date="2024-06" db="EMBL/GenBank/DDBJ databases">
        <title>Complete Genome Sequence of mouse commensal type strain Neisseria musculi.</title>
        <authorList>
            <person name="Thapa E."/>
            <person name="Aluvathingal J."/>
            <person name="Nadendla S."/>
            <person name="Mehta A."/>
            <person name="Tettelin H."/>
            <person name="Weyand N.J."/>
        </authorList>
    </citation>
    <scope>NUCLEOTIDE SEQUENCE</scope>
    <source>
        <strain evidence="1">NW831</strain>
    </source>
</reference>
<dbReference type="EMBL" id="CP060414">
    <property type="protein sequence ID" value="QNT60069.1"/>
    <property type="molecule type" value="Genomic_DNA"/>
</dbReference>
<protein>
    <submittedName>
        <fullName evidence="1">Uncharacterized protein</fullName>
    </submittedName>
</protein>
<evidence type="ECO:0000313" key="2">
    <source>
        <dbReference type="Proteomes" id="UP000516412"/>
    </source>
</evidence>
<organism evidence="1 2">
    <name type="scientific">Neisseria musculi</name>
    <dbReference type="NCBI Taxonomy" id="1815583"/>
    <lineage>
        <taxon>Bacteria</taxon>
        <taxon>Pseudomonadati</taxon>
        <taxon>Pseudomonadota</taxon>
        <taxon>Betaproteobacteria</taxon>
        <taxon>Neisseriales</taxon>
        <taxon>Neisseriaceae</taxon>
        <taxon>Neisseria</taxon>
    </lineage>
</organism>
<gene>
    <name evidence="1" type="ORF">H7A79_0612</name>
</gene>
<dbReference type="KEGG" id="nmus:H7A79_0612"/>
<sequence>MMNQHRQSRRAAMFSGAAAWKHHRARVSSPFYPTMAPVQEDAACRIAQSSRGKTRRAFYGSSVRIAPLPDRRAERAAPASITPIGFLAHGDTFSLPAVICQLQTMGVLEKVGLLTLSMPDSLHYLPKQRLHDFRACSRRHGLPCIWILRRIHTQAGQSRQPPLCICQKTK</sequence>
<keyword evidence="2" id="KW-1185">Reference proteome</keyword>
<evidence type="ECO:0000313" key="1">
    <source>
        <dbReference type="EMBL" id="QNT60069.1"/>
    </source>
</evidence>
<accession>A0A7H1MEK4</accession>
<proteinExistence type="predicted"/>
<name>A0A7H1MEK4_9NEIS</name>
<dbReference type="Proteomes" id="UP000516412">
    <property type="component" value="Chromosome"/>
</dbReference>